<dbReference type="EMBL" id="JAVDYG010000001">
    <property type="protein sequence ID" value="MDR7364347.1"/>
    <property type="molecule type" value="Genomic_DNA"/>
</dbReference>
<accession>A0ABU2C119</accession>
<evidence type="ECO:0000259" key="1">
    <source>
        <dbReference type="Pfam" id="PF01636"/>
    </source>
</evidence>
<organism evidence="2 3">
    <name type="scientific">Nocardioides marmoribigeumensis</name>
    <dbReference type="NCBI Taxonomy" id="433649"/>
    <lineage>
        <taxon>Bacteria</taxon>
        <taxon>Bacillati</taxon>
        <taxon>Actinomycetota</taxon>
        <taxon>Actinomycetes</taxon>
        <taxon>Propionibacteriales</taxon>
        <taxon>Nocardioidaceae</taxon>
        <taxon>Nocardioides</taxon>
    </lineage>
</organism>
<dbReference type="Pfam" id="PF01636">
    <property type="entry name" value="APH"/>
    <property type="match status" value="1"/>
</dbReference>
<dbReference type="InterPro" id="IPR002575">
    <property type="entry name" value="Aminoglycoside_PTrfase"/>
</dbReference>
<reference evidence="2 3" key="1">
    <citation type="submission" date="2023-07" db="EMBL/GenBank/DDBJ databases">
        <title>Sequencing the genomes of 1000 actinobacteria strains.</title>
        <authorList>
            <person name="Klenk H.-P."/>
        </authorList>
    </citation>
    <scope>NUCLEOTIDE SEQUENCE [LARGE SCALE GENOMIC DNA]</scope>
    <source>
        <strain evidence="2 3">DSM 19426</strain>
    </source>
</reference>
<comment type="caution">
    <text evidence="2">The sequence shown here is derived from an EMBL/GenBank/DDBJ whole genome shotgun (WGS) entry which is preliminary data.</text>
</comment>
<gene>
    <name evidence="2" type="ORF">J2S63_003900</name>
</gene>
<keyword evidence="2" id="KW-0418">Kinase</keyword>
<dbReference type="InterPro" id="IPR011009">
    <property type="entry name" value="Kinase-like_dom_sf"/>
</dbReference>
<sequence length="125" mass="13348">MPAAVEPALVHGDFRLGNLLVAPDGRVAVLDWELAHLGDPAEDLGWLCARPWRFGGPGEAAGLGSRDELLSAYASAGGSGVDPERLHFWEVLASLKWGVICQVQAARHTPEHPSLEHAAIGRRVT</sequence>
<proteinExistence type="predicted"/>
<name>A0ABU2C119_9ACTN</name>
<protein>
    <submittedName>
        <fullName evidence="2">Aminoglycoside phosphotransferase (APT) family kinase protein</fullName>
    </submittedName>
</protein>
<dbReference type="RefSeq" id="WP_310305924.1">
    <property type="nucleotide sequence ID" value="NZ_BAAAPS010000005.1"/>
</dbReference>
<evidence type="ECO:0000313" key="2">
    <source>
        <dbReference type="EMBL" id="MDR7364347.1"/>
    </source>
</evidence>
<evidence type="ECO:0000313" key="3">
    <source>
        <dbReference type="Proteomes" id="UP001183648"/>
    </source>
</evidence>
<dbReference type="GO" id="GO:0016301">
    <property type="term" value="F:kinase activity"/>
    <property type="evidence" value="ECO:0007669"/>
    <property type="project" value="UniProtKB-KW"/>
</dbReference>
<keyword evidence="3" id="KW-1185">Reference proteome</keyword>
<feature type="domain" description="Aminoglycoside phosphotransferase" evidence="1">
    <location>
        <begin position="2"/>
        <end position="76"/>
    </location>
</feature>
<dbReference type="Gene3D" id="3.90.1200.10">
    <property type="match status" value="1"/>
</dbReference>
<keyword evidence="2" id="KW-0808">Transferase</keyword>
<dbReference type="Proteomes" id="UP001183648">
    <property type="component" value="Unassembled WGS sequence"/>
</dbReference>
<dbReference type="SUPFAM" id="SSF56112">
    <property type="entry name" value="Protein kinase-like (PK-like)"/>
    <property type="match status" value="1"/>
</dbReference>